<comment type="function">
    <text evidence="14">Involved in mercury resistance. Probably transfers a mercuric ion from the periplasmic Hg(2+)-binding protein MerP to the cytoplasmic mercuric reductase MerA.</text>
</comment>
<dbReference type="InterPro" id="IPR036163">
    <property type="entry name" value="HMA_dom_sf"/>
</dbReference>
<dbReference type="CDD" id="cd00371">
    <property type="entry name" value="HMA"/>
    <property type="match status" value="1"/>
</dbReference>
<keyword evidence="8 15" id="KW-0812">Transmembrane</keyword>
<dbReference type="PROSITE" id="PS50846">
    <property type="entry name" value="HMA_2"/>
    <property type="match status" value="1"/>
</dbReference>
<keyword evidence="9" id="KW-0479">Metal-binding</keyword>
<evidence type="ECO:0000256" key="10">
    <source>
        <dbReference type="ARBA" id="ARBA00022914"/>
    </source>
</evidence>
<sequence length="199" mass="21774">MITTNANKSWIPGLLAALTASLCCITPVVALLGGVSGMASSFSWIEPARPYLISFTILVFAFTWYQRLNKKTQTNDCCEVRATSFWQSKKLLLIVTVLSAILITFPYYSSVLYCAPKQSSAITIQQNNLKWVQLTVRGMGCADCTKHIDGVLSKVPGVVKVSTSFEKAQTSVNYDPKKTSAGSLKNKITQIGYQVTSVK</sequence>
<evidence type="ECO:0000256" key="5">
    <source>
        <dbReference type="ARBA" id="ARBA00022466"/>
    </source>
</evidence>
<dbReference type="PANTHER" id="PTHR46594:SF4">
    <property type="entry name" value="P-TYPE CATION-TRANSPORTING ATPASE"/>
    <property type="match status" value="1"/>
</dbReference>
<dbReference type="Proteomes" id="UP001324380">
    <property type="component" value="Chromosome"/>
</dbReference>
<keyword evidence="12 15" id="KW-0472">Membrane</keyword>
<evidence type="ECO:0000256" key="9">
    <source>
        <dbReference type="ARBA" id="ARBA00022723"/>
    </source>
</evidence>
<gene>
    <name evidence="17" type="primary">merTP</name>
    <name evidence="17" type="ORF">SNE25_13040</name>
</gene>
<dbReference type="Pfam" id="PF02411">
    <property type="entry name" value="MerT"/>
    <property type="match status" value="1"/>
</dbReference>
<dbReference type="Gene3D" id="3.30.70.100">
    <property type="match status" value="1"/>
</dbReference>
<evidence type="ECO:0000256" key="13">
    <source>
        <dbReference type="ARBA" id="ARBA00030934"/>
    </source>
</evidence>
<evidence type="ECO:0000256" key="14">
    <source>
        <dbReference type="ARBA" id="ARBA00045720"/>
    </source>
</evidence>
<name>A0ABZ0TTK9_9SPHI</name>
<reference evidence="17 18" key="1">
    <citation type="submission" date="2023-11" db="EMBL/GenBank/DDBJ databases">
        <title>Analysis of the Genomes of Mucilaginibacter gossypii cycad 4 and M. sabulilitoris SNA2: microbes with the potential for plant growth promotion.</title>
        <authorList>
            <person name="Hirsch A.M."/>
            <person name="Humm E."/>
            <person name="Rubbi M."/>
            <person name="Del Vecchio G."/>
            <person name="Ha S.M."/>
            <person name="Pellegrini M."/>
            <person name="Gunsalus R.P."/>
        </authorList>
    </citation>
    <scope>NUCLEOTIDE SEQUENCE [LARGE SCALE GENOMIC DNA]</scope>
    <source>
        <strain evidence="17 18">SNA2</strain>
    </source>
</reference>
<feature type="transmembrane region" description="Helical" evidence="15">
    <location>
        <begin position="48"/>
        <end position="65"/>
    </location>
</feature>
<feature type="transmembrane region" description="Helical" evidence="15">
    <location>
        <begin position="91"/>
        <end position="109"/>
    </location>
</feature>
<dbReference type="NCBIfam" id="NF033556">
    <property type="entry name" value="MerTP_fusion"/>
    <property type="match status" value="1"/>
</dbReference>
<organism evidence="17 18">
    <name type="scientific">Mucilaginibacter sabulilitoris</name>
    <dbReference type="NCBI Taxonomy" id="1173583"/>
    <lineage>
        <taxon>Bacteria</taxon>
        <taxon>Pseudomonadati</taxon>
        <taxon>Bacteroidota</taxon>
        <taxon>Sphingobacteriia</taxon>
        <taxon>Sphingobacteriales</taxon>
        <taxon>Sphingobacteriaceae</taxon>
        <taxon>Mucilaginibacter</taxon>
    </lineage>
</organism>
<evidence type="ECO:0000256" key="1">
    <source>
        <dbReference type="ARBA" id="ARBA00004429"/>
    </source>
</evidence>
<comment type="similarity">
    <text evidence="2">Belongs to the MerT family.</text>
</comment>
<dbReference type="EMBL" id="CP139558">
    <property type="protein sequence ID" value="WPU96446.1"/>
    <property type="molecule type" value="Genomic_DNA"/>
</dbReference>
<keyword evidence="10" id="KW-0476">Mercury</keyword>
<evidence type="ECO:0000313" key="17">
    <source>
        <dbReference type="EMBL" id="WPU96446.1"/>
    </source>
</evidence>
<evidence type="ECO:0000256" key="3">
    <source>
        <dbReference type="ARBA" id="ARBA00017053"/>
    </source>
</evidence>
<feature type="domain" description="HMA" evidence="16">
    <location>
        <begin position="130"/>
        <end position="196"/>
    </location>
</feature>
<evidence type="ECO:0000259" key="16">
    <source>
        <dbReference type="PROSITE" id="PS50846"/>
    </source>
</evidence>
<evidence type="ECO:0000313" key="18">
    <source>
        <dbReference type="Proteomes" id="UP001324380"/>
    </source>
</evidence>
<evidence type="ECO:0000256" key="4">
    <source>
        <dbReference type="ARBA" id="ARBA00022448"/>
    </source>
</evidence>
<keyword evidence="6" id="KW-1003">Cell membrane</keyword>
<evidence type="ECO:0000256" key="8">
    <source>
        <dbReference type="ARBA" id="ARBA00022692"/>
    </source>
</evidence>
<dbReference type="Pfam" id="PF00403">
    <property type="entry name" value="HMA"/>
    <property type="match status" value="1"/>
</dbReference>
<protein>
    <recommendedName>
        <fullName evidence="3">Mercuric transport protein MerT</fullName>
    </recommendedName>
    <alternativeName>
        <fullName evidence="13">Mercury ion transport protein</fullName>
    </alternativeName>
</protein>
<comment type="subcellular location">
    <subcellularLocation>
        <location evidence="1">Cell inner membrane</location>
        <topology evidence="1">Multi-pass membrane protein</topology>
    </subcellularLocation>
</comment>
<evidence type="ECO:0000256" key="2">
    <source>
        <dbReference type="ARBA" id="ARBA00008224"/>
    </source>
</evidence>
<dbReference type="SUPFAM" id="SSF55008">
    <property type="entry name" value="HMA, heavy metal-associated domain"/>
    <property type="match status" value="1"/>
</dbReference>
<dbReference type="PANTHER" id="PTHR46594">
    <property type="entry name" value="P-TYPE CATION-TRANSPORTING ATPASE"/>
    <property type="match status" value="1"/>
</dbReference>
<dbReference type="RefSeq" id="WP_321565540.1">
    <property type="nucleotide sequence ID" value="NZ_CP139558.1"/>
</dbReference>
<dbReference type="InterPro" id="IPR003457">
    <property type="entry name" value="Transprt_MerT"/>
</dbReference>
<evidence type="ECO:0000256" key="7">
    <source>
        <dbReference type="ARBA" id="ARBA00022519"/>
    </source>
</evidence>
<keyword evidence="4" id="KW-0813">Transport</keyword>
<evidence type="ECO:0000256" key="12">
    <source>
        <dbReference type="ARBA" id="ARBA00023136"/>
    </source>
</evidence>
<dbReference type="InterPro" id="IPR006121">
    <property type="entry name" value="HMA_dom"/>
</dbReference>
<evidence type="ECO:0000256" key="15">
    <source>
        <dbReference type="SAM" id="Phobius"/>
    </source>
</evidence>
<keyword evidence="11 15" id="KW-1133">Transmembrane helix</keyword>
<proteinExistence type="inferred from homology"/>
<keyword evidence="18" id="KW-1185">Reference proteome</keyword>
<dbReference type="Gene3D" id="1.10.287.910">
    <property type="entry name" value="bacterial mercury transporter, merf"/>
    <property type="match status" value="1"/>
</dbReference>
<keyword evidence="7" id="KW-0997">Cell inner membrane</keyword>
<keyword evidence="5" id="KW-0475">Mercuric resistance</keyword>
<evidence type="ECO:0000256" key="6">
    <source>
        <dbReference type="ARBA" id="ARBA00022475"/>
    </source>
</evidence>
<evidence type="ECO:0000256" key="11">
    <source>
        <dbReference type="ARBA" id="ARBA00022989"/>
    </source>
</evidence>
<accession>A0ABZ0TTK9</accession>